<dbReference type="PROSITE" id="PS50106">
    <property type="entry name" value="PDZ"/>
    <property type="match status" value="1"/>
</dbReference>
<evidence type="ECO:0000313" key="4">
    <source>
        <dbReference type="EMBL" id="MST31148.1"/>
    </source>
</evidence>
<dbReference type="Gene3D" id="2.30.42.10">
    <property type="match status" value="1"/>
</dbReference>
<name>A0ABW9QRX3_9ACTN</name>
<comment type="caution">
    <text evidence="4">The sequence shown here is derived from an EMBL/GenBank/DDBJ whole genome shotgun (WGS) entry which is preliminary data.</text>
</comment>
<dbReference type="EMBL" id="WJHE01000006">
    <property type="protein sequence ID" value="MST31148.1"/>
    <property type="molecule type" value="Genomic_DNA"/>
</dbReference>
<proteinExistence type="predicted"/>
<dbReference type="SMART" id="SM00228">
    <property type="entry name" value="PDZ"/>
    <property type="match status" value="1"/>
</dbReference>
<accession>A0ABW9QRX3</accession>
<dbReference type="InterPro" id="IPR006311">
    <property type="entry name" value="TAT_signal"/>
</dbReference>
<evidence type="ECO:0000313" key="5">
    <source>
        <dbReference type="Proteomes" id="UP000437736"/>
    </source>
</evidence>
<dbReference type="InterPro" id="IPR009003">
    <property type="entry name" value="Peptidase_S1_PA"/>
</dbReference>
<evidence type="ECO:0000259" key="3">
    <source>
        <dbReference type="PROSITE" id="PS50106"/>
    </source>
</evidence>
<keyword evidence="2" id="KW-0378">Hydrolase</keyword>
<keyword evidence="5" id="KW-1185">Reference proteome</keyword>
<gene>
    <name evidence="4" type="ORF">GHK86_00185</name>
</gene>
<dbReference type="SUPFAM" id="SSF50494">
    <property type="entry name" value="Trypsin-like serine proteases"/>
    <property type="match status" value="1"/>
</dbReference>
<organism evidence="4 5">
    <name type="scientific">Acidiferrimicrobium australe</name>
    <dbReference type="NCBI Taxonomy" id="2664430"/>
    <lineage>
        <taxon>Bacteria</taxon>
        <taxon>Bacillati</taxon>
        <taxon>Actinomycetota</taxon>
        <taxon>Acidimicrobiia</taxon>
        <taxon>Acidimicrobiales</taxon>
        <taxon>Acidimicrobiaceae</taxon>
        <taxon>Acidiferrimicrobium</taxon>
    </lineage>
</organism>
<reference evidence="4 5" key="1">
    <citation type="submission" date="2019-11" db="EMBL/GenBank/DDBJ databases">
        <title>Acidiferrimicrobium australis gen. nov., sp. nov., an acidophilic and obligately heterotrophic, member of the Actinobacteria that catalyses dissimilatory oxido- reduction of iron isolated from metal-rich acidic water in Chile.</title>
        <authorList>
            <person name="Gonzalez D."/>
            <person name="Huber K."/>
            <person name="Hedrich S."/>
            <person name="Rojas-Villalobos C."/>
            <person name="Quatrini R."/>
            <person name="Dinamarca M.A."/>
            <person name="Schwarz A."/>
            <person name="Canales C."/>
            <person name="Nancucheo I."/>
        </authorList>
    </citation>
    <scope>NUCLEOTIDE SEQUENCE [LARGE SCALE GENOMIC DNA]</scope>
    <source>
        <strain evidence="4 5">USS-CCA1</strain>
    </source>
</reference>
<dbReference type="SUPFAM" id="SSF50156">
    <property type="entry name" value="PDZ domain-like"/>
    <property type="match status" value="1"/>
</dbReference>
<dbReference type="Pfam" id="PF13180">
    <property type="entry name" value="PDZ_2"/>
    <property type="match status" value="1"/>
</dbReference>
<dbReference type="PANTHER" id="PTHR43343:SF3">
    <property type="entry name" value="PROTEASE DO-LIKE 8, CHLOROPLASTIC"/>
    <property type="match status" value="1"/>
</dbReference>
<dbReference type="InterPro" id="IPR036034">
    <property type="entry name" value="PDZ_sf"/>
</dbReference>
<dbReference type="Proteomes" id="UP000437736">
    <property type="component" value="Unassembled WGS sequence"/>
</dbReference>
<sequence length="359" mass="35999">MSEPGPPRRRRRMILPAVAAAVTVAVSVAVAFAAGAPPSRHPVACGGPRSPGALERAIDPALVDVDVDLAGGHGFAAGTGMVLTATGEVLTNNHVIDGASAITAVDVGNHRRYRVRVVGYDVGADAALLQLEGARHLRWVSFGDSGALTVGTPVAVIGNAGGAGGTPSCSTGRVTGLHRTVTASEESSGLSERLTDLIRTDAPVLFGESGGPLVVAGAAVVGMVTATTGEGAGAGGGYAIPAARARAVAERIEHGRASPQVHIGPTASLGVQVEALPSTGPSRQVVVVLAVPEAGGAHAAGLRPGDVLLSLDGRAVTSPFGLQLLLQRHRPGTPARVTWRDGYGRTRTATLILVTGPPA</sequence>
<dbReference type="InterPro" id="IPR001478">
    <property type="entry name" value="PDZ"/>
</dbReference>
<evidence type="ECO:0000256" key="2">
    <source>
        <dbReference type="ARBA" id="ARBA00022801"/>
    </source>
</evidence>
<dbReference type="InterPro" id="IPR051201">
    <property type="entry name" value="Chloro_Bact_Ser_Proteases"/>
</dbReference>
<dbReference type="Pfam" id="PF13365">
    <property type="entry name" value="Trypsin_2"/>
    <property type="match status" value="1"/>
</dbReference>
<dbReference type="Gene3D" id="2.40.10.120">
    <property type="match status" value="1"/>
</dbReference>
<dbReference type="PANTHER" id="PTHR43343">
    <property type="entry name" value="PEPTIDASE S12"/>
    <property type="match status" value="1"/>
</dbReference>
<dbReference type="PRINTS" id="PR00834">
    <property type="entry name" value="PROTEASES2C"/>
</dbReference>
<evidence type="ECO:0000256" key="1">
    <source>
        <dbReference type="ARBA" id="ARBA00022670"/>
    </source>
</evidence>
<keyword evidence="1" id="KW-0645">Protease</keyword>
<dbReference type="InterPro" id="IPR001940">
    <property type="entry name" value="Peptidase_S1C"/>
</dbReference>
<dbReference type="PROSITE" id="PS51318">
    <property type="entry name" value="TAT"/>
    <property type="match status" value="1"/>
</dbReference>
<feature type="domain" description="PDZ" evidence="3">
    <location>
        <begin position="264"/>
        <end position="318"/>
    </location>
</feature>
<protein>
    <submittedName>
        <fullName evidence="4">PDZ domain-containing protein</fullName>
    </submittedName>
</protein>